<gene>
    <name evidence="2" type="ORF">HZH66_005385</name>
</gene>
<evidence type="ECO:0000313" key="3">
    <source>
        <dbReference type="Proteomes" id="UP000614350"/>
    </source>
</evidence>
<comment type="caution">
    <text evidence="2">The sequence shown here is derived from an EMBL/GenBank/DDBJ whole genome shotgun (WGS) entry which is preliminary data.</text>
</comment>
<dbReference type="Proteomes" id="UP000614350">
    <property type="component" value="Unassembled WGS sequence"/>
</dbReference>
<sequence length="185" mass="20502">MSSGTAGVVRATGAECRKFAPNIFNKSKCSSCFKQKEEHSAEALECNRATRKISKCGYLFVAPGWDFSNPLNRTKRWQRRWFVLYDDGELTYSVDEHEKTAERGMALSLSWKNKDDAFGRSLVTVRDKTSPPSPPLVPQSDSEITESSTVSGDMWAPPLPSCSTCSLAIGLSKEISRRLGRSALN</sequence>
<organism evidence="2 3">
    <name type="scientific">Vespula vulgaris</name>
    <name type="common">Yellow jacket</name>
    <name type="synonym">Wasp</name>
    <dbReference type="NCBI Taxonomy" id="7454"/>
    <lineage>
        <taxon>Eukaryota</taxon>
        <taxon>Metazoa</taxon>
        <taxon>Ecdysozoa</taxon>
        <taxon>Arthropoda</taxon>
        <taxon>Hexapoda</taxon>
        <taxon>Insecta</taxon>
        <taxon>Pterygota</taxon>
        <taxon>Neoptera</taxon>
        <taxon>Endopterygota</taxon>
        <taxon>Hymenoptera</taxon>
        <taxon>Apocrita</taxon>
        <taxon>Aculeata</taxon>
        <taxon>Vespoidea</taxon>
        <taxon>Vespidae</taxon>
        <taxon>Vespinae</taxon>
        <taxon>Vespula</taxon>
    </lineage>
</organism>
<feature type="region of interest" description="Disordered" evidence="1">
    <location>
        <begin position="124"/>
        <end position="151"/>
    </location>
</feature>
<dbReference type="SUPFAM" id="SSF50729">
    <property type="entry name" value="PH domain-like"/>
    <property type="match status" value="1"/>
</dbReference>
<keyword evidence="3" id="KW-1185">Reference proteome</keyword>
<dbReference type="InterPro" id="IPR052223">
    <property type="entry name" value="Actin_Cytoskeleton_Reg"/>
</dbReference>
<dbReference type="PANTHER" id="PTHR17271">
    <property type="entry name" value="PLECKSTRIN HOMOLOGY PH DOMAIN-CONTAINING PROTEIN"/>
    <property type="match status" value="1"/>
</dbReference>
<dbReference type="AlphaFoldDB" id="A0A834KAE7"/>
<proteinExistence type="predicted"/>
<feature type="compositionally biased region" description="Polar residues" evidence="1">
    <location>
        <begin position="139"/>
        <end position="151"/>
    </location>
</feature>
<dbReference type="InterPro" id="IPR011993">
    <property type="entry name" value="PH-like_dom_sf"/>
</dbReference>
<accession>A0A834KAE7</accession>
<reference evidence="2" key="1">
    <citation type="journal article" date="2020" name="G3 (Bethesda)">
        <title>High-Quality Assemblies for Three Invasive Social Wasps from the &lt;i&gt;Vespula&lt;/i&gt; Genus.</title>
        <authorList>
            <person name="Harrop T.W.R."/>
            <person name="Guhlin J."/>
            <person name="McLaughlin G.M."/>
            <person name="Permina E."/>
            <person name="Stockwell P."/>
            <person name="Gilligan J."/>
            <person name="Le Lec M.F."/>
            <person name="Gruber M.A.M."/>
            <person name="Quinn O."/>
            <person name="Lovegrove M."/>
            <person name="Duncan E.J."/>
            <person name="Remnant E.J."/>
            <person name="Van Eeckhoven J."/>
            <person name="Graham B."/>
            <person name="Knapp R.A."/>
            <person name="Langford K.W."/>
            <person name="Kronenberg Z."/>
            <person name="Press M.O."/>
            <person name="Eacker S.M."/>
            <person name="Wilson-Rankin E.E."/>
            <person name="Purcell J."/>
            <person name="Lester P.J."/>
            <person name="Dearden P.K."/>
        </authorList>
    </citation>
    <scope>NUCLEOTIDE SEQUENCE</scope>
    <source>
        <strain evidence="2">Marl-1</strain>
    </source>
</reference>
<evidence type="ECO:0000256" key="1">
    <source>
        <dbReference type="SAM" id="MobiDB-lite"/>
    </source>
</evidence>
<dbReference type="GO" id="GO:0051015">
    <property type="term" value="F:actin filament binding"/>
    <property type="evidence" value="ECO:0007669"/>
    <property type="project" value="TreeGrafter"/>
</dbReference>
<dbReference type="PANTHER" id="PTHR17271:SF1">
    <property type="entry name" value="PROTEIN OUTSPREAD"/>
    <property type="match status" value="1"/>
</dbReference>
<evidence type="ECO:0000313" key="2">
    <source>
        <dbReference type="EMBL" id="KAF7403118.1"/>
    </source>
</evidence>
<dbReference type="GO" id="GO:0015629">
    <property type="term" value="C:actin cytoskeleton"/>
    <property type="evidence" value="ECO:0007669"/>
    <property type="project" value="TreeGrafter"/>
</dbReference>
<dbReference type="EMBL" id="JACSEA010000004">
    <property type="protein sequence ID" value="KAF7403118.1"/>
    <property type="molecule type" value="Genomic_DNA"/>
</dbReference>
<protein>
    <recommendedName>
        <fullName evidence="4">Protein outspread</fullName>
    </recommendedName>
</protein>
<evidence type="ECO:0008006" key="4">
    <source>
        <dbReference type="Google" id="ProtNLM"/>
    </source>
</evidence>
<dbReference type="Gene3D" id="2.30.29.30">
    <property type="entry name" value="Pleckstrin-homology domain (PH domain)/Phosphotyrosine-binding domain (PTB)"/>
    <property type="match status" value="1"/>
</dbReference>
<name>A0A834KAE7_VESVU</name>